<dbReference type="GO" id="GO:0005126">
    <property type="term" value="F:cytokine receptor binding"/>
    <property type="evidence" value="ECO:0007669"/>
    <property type="project" value="TreeGrafter"/>
</dbReference>
<feature type="signal peptide" evidence="1">
    <location>
        <begin position="1"/>
        <end position="26"/>
    </location>
</feature>
<dbReference type="Pfam" id="PF15209">
    <property type="entry name" value="IL31"/>
    <property type="match status" value="1"/>
</dbReference>
<protein>
    <submittedName>
        <fullName evidence="2">Uncharacterized protein</fullName>
    </submittedName>
</protein>
<reference evidence="2 3" key="1">
    <citation type="journal article" date="2011" name="Nature">
        <title>A high-resolution map of human evolutionary constraint using 29 mammals.</title>
        <authorList>
            <person name="Lindblad-Toh K."/>
            <person name="Garber M."/>
            <person name="Zuk O."/>
            <person name="Lin M.F."/>
            <person name="Parker B.J."/>
            <person name="Washietl S."/>
            <person name="Kheradpour P."/>
            <person name="Ernst J."/>
            <person name="Jordan G."/>
            <person name="Mauceli E."/>
            <person name="Ward L.D."/>
            <person name="Lowe C.B."/>
            <person name="Holloway A.K."/>
            <person name="Clamp M."/>
            <person name="Gnerre S."/>
            <person name="Alfoldi J."/>
            <person name="Beal K."/>
            <person name="Chang J."/>
            <person name="Clawson H."/>
            <person name="Cuff J."/>
            <person name="Di Palma F."/>
            <person name="Fitzgerald S."/>
            <person name="Flicek P."/>
            <person name="Guttman M."/>
            <person name="Hubisz M.J."/>
            <person name="Jaffe D.B."/>
            <person name="Jungreis I."/>
            <person name="Kent W.J."/>
            <person name="Kostka D."/>
            <person name="Lara M."/>
            <person name="Martins A.L."/>
            <person name="Massingham T."/>
            <person name="Moltke I."/>
            <person name="Raney B.J."/>
            <person name="Rasmussen M.D."/>
            <person name="Robinson J."/>
            <person name="Stark A."/>
            <person name="Vilella A.J."/>
            <person name="Wen J."/>
            <person name="Xie X."/>
            <person name="Zody M.C."/>
            <person name="Baldwin J."/>
            <person name="Bloom T."/>
            <person name="Chin C.W."/>
            <person name="Heiman D."/>
            <person name="Nicol R."/>
            <person name="Nusbaum C."/>
            <person name="Young S."/>
            <person name="Wilkinson J."/>
            <person name="Worley K.C."/>
            <person name="Kovar C.L."/>
            <person name="Muzny D.M."/>
            <person name="Gibbs R.A."/>
            <person name="Cree A."/>
            <person name="Dihn H.H."/>
            <person name="Fowler G."/>
            <person name="Jhangiani S."/>
            <person name="Joshi V."/>
            <person name="Lee S."/>
            <person name="Lewis L.R."/>
            <person name="Nazareth L.V."/>
            <person name="Okwuonu G."/>
            <person name="Santibanez J."/>
            <person name="Warren W.C."/>
            <person name="Mardis E.R."/>
            <person name="Weinstock G.M."/>
            <person name="Wilson R.K."/>
            <person name="Delehaunty K."/>
            <person name="Dooling D."/>
            <person name="Fronik C."/>
            <person name="Fulton L."/>
            <person name="Fulton B."/>
            <person name="Graves T."/>
            <person name="Minx P."/>
            <person name="Sodergren E."/>
            <person name="Birney E."/>
            <person name="Margulies E.H."/>
            <person name="Herrero J."/>
            <person name="Green E.D."/>
            <person name="Haussler D."/>
            <person name="Siepel A."/>
            <person name="Goldman N."/>
            <person name="Pollard K.S."/>
            <person name="Pedersen J.S."/>
            <person name="Lander E.S."/>
            <person name="Kellis M."/>
        </authorList>
    </citation>
    <scope>NUCLEOTIDE SEQUENCE [LARGE SCALE GENOMIC DNA]</scope>
    <source>
        <strain evidence="3">Thorbecke</strain>
    </source>
</reference>
<dbReference type="GeneTree" id="ENSGT00390000018074"/>
<dbReference type="STRING" id="9986.ENSOCUP00000015209"/>
<dbReference type="Ensembl" id="ENSOCUT00000017711.3">
    <property type="protein sequence ID" value="ENSOCUP00000015209.3"/>
    <property type="gene ID" value="ENSOCUG00000017710.3"/>
</dbReference>
<organism evidence="2 3">
    <name type="scientific">Oryctolagus cuniculus</name>
    <name type="common">Rabbit</name>
    <dbReference type="NCBI Taxonomy" id="9986"/>
    <lineage>
        <taxon>Eukaryota</taxon>
        <taxon>Metazoa</taxon>
        <taxon>Chordata</taxon>
        <taxon>Craniata</taxon>
        <taxon>Vertebrata</taxon>
        <taxon>Euteleostomi</taxon>
        <taxon>Mammalia</taxon>
        <taxon>Eutheria</taxon>
        <taxon>Euarchontoglires</taxon>
        <taxon>Glires</taxon>
        <taxon>Lagomorpha</taxon>
        <taxon>Leporidae</taxon>
        <taxon>Oryctolagus</taxon>
    </lineage>
</organism>
<dbReference type="HOGENOM" id="CLU_1660075_0_0_1"/>
<reference evidence="2" key="3">
    <citation type="submission" date="2025-09" db="UniProtKB">
        <authorList>
            <consortium name="Ensembl"/>
        </authorList>
    </citation>
    <scope>IDENTIFICATION</scope>
    <source>
        <strain evidence="2">Thorbecke</strain>
    </source>
</reference>
<dbReference type="eggNOG" id="ENOG502TF53">
    <property type="taxonomic scope" value="Eukaryota"/>
</dbReference>
<keyword evidence="3" id="KW-1185">Reference proteome</keyword>
<dbReference type="InterPro" id="IPR027987">
    <property type="entry name" value="IL-31"/>
</dbReference>
<accession>G1TE95</accession>
<dbReference type="PANTHER" id="PTHR38652">
    <property type="entry name" value="INTERLEUKIN-31"/>
    <property type="match status" value="1"/>
</dbReference>
<sequence>VALSPGLTKSALFLFCYAGSWLLCRTAPTPSPCDMKKIFRELETLSKKLLEEYEERGLGVVWAQPSLPCFAPGAHSSSSIGAIQMHLKAIKDQSNRTLIEIITEHLDKLKDKPAQDEPEAGTSCKSAPTVLECKSFALAVLQQFSRCMAQVHAGLRSLGARCEAITISYEVHTVDEEF</sequence>
<evidence type="ECO:0000256" key="1">
    <source>
        <dbReference type="SAM" id="SignalP"/>
    </source>
</evidence>
<reference evidence="2" key="2">
    <citation type="submission" date="2025-08" db="UniProtKB">
        <authorList>
            <consortium name="Ensembl"/>
        </authorList>
    </citation>
    <scope>IDENTIFICATION</scope>
    <source>
        <strain evidence="2">Thorbecke</strain>
    </source>
</reference>
<name>G1TE95_RABIT</name>
<dbReference type="PaxDb" id="9986-ENSOCUP00000015209"/>
<dbReference type="InParanoid" id="G1TE95"/>
<dbReference type="FunCoup" id="G1TE95">
    <property type="interactions" value="90"/>
</dbReference>
<dbReference type="Proteomes" id="UP000001811">
    <property type="component" value="Unplaced"/>
</dbReference>
<dbReference type="PANTHER" id="PTHR38652:SF1">
    <property type="entry name" value="INTERLEUKIN-31"/>
    <property type="match status" value="1"/>
</dbReference>
<proteinExistence type="predicted"/>
<dbReference type="GO" id="GO:0005125">
    <property type="term" value="F:cytokine activity"/>
    <property type="evidence" value="ECO:0007669"/>
    <property type="project" value="TreeGrafter"/>
</dbReference>
<evidence type="ECO:0000313" key="2">
    <source>
        <dbReference type="Ensembl" id="ENSOCUP00000015209.3"/>
    </source>
</evidence>
<feature type="chain" id="PRO_5023878542" evidence="1">
    <location>
        <begin position="27"/>
        <end position="178"/>
    </location>
</feature>
<dbReference type="AlphaFoldDB" id="G1TE95"/>
<keyword evidence="1" id="KW-0732">Signal</keyword>
<evidence type="ECO:0000313" key="3">
    <source>
        <dbReference type="Proteomes" id="UP000001811"/>
    </source>
</evidence>
<dbReference type="GO" id="GO:0005615">
    <property type="term" value="C:extracellular space"/>
    <property type="evidence" value="ECO:0007669"/>
    <property type="project" value="TreeGrafter"/>
</dbReference>